<sequence length="522" mass="59664">MSAALSLSPINNEGRNRLRIVFWVFLICTSCKVLLFPSYRSTDFDVHRHWKSLTRHLPVGEWYWDDQYVDTRHTLDYPPGFAWLEYAWTNNYVVSTLLKRGWVDEECFALMSDPKEGLLQRVSISCIAFMRSTVIVGDLVFWVGAYAVANVVASTFSWPTFLGLVLYPGLLWLDHVHFQYNALMIGVWLLSIAGLLRANTTDHEHIASNLLLGAANLYSLLLTMKHLYLMFAPWYAVYLFRRYCHSPGKGPSFVFSFPRFVILGSITVTTLLIPLIPMTTSSVHPVKEMMQQIHLRLFPFDRGLVHDYWAGNLWAFYAAASKIVPLPEVTPKLTALLLLLCQSPSYWYCWKAAASRDNSLLLLSMSLCGAASFFLSYHVHEKAILNVLVPLTLWGVQGSGQFVFWWECTAWGTMGLVPLLYEPRELLLKGTTLTCYLCASYGYHKTHHRAEPSYSGHRKWIMYVPYQFHGFLLAAVWILVDLIPIHAFGRFEFAPLALTSLFCAFGLAISFIRLLYALETDL</sequence>
<evidence type="ECO:0000256" key="5">
    <source>
        <dbReference type="ARBA" id="ARBA00022679"/>
    </source>
</evidence>
<keyword evidence="4 10" id="KW-0328">Glycosyltransferase</keyword>
<comment type="similarity">
    <text evidence="3 10">Belongs to the ALG6/ALG8 glucosyltransferase family.</text>
</comment>
<protein>
    <recommendedName>
        <fullName evidence="10">Alpha-1,3-glucosyltransferase</fullName>
        <ecNumber evidence="10">2.4.1.-</ecNumber>
    </recommendedName>
</protein>
<dbReference type="InParanoid" id="A0A1Z5KHC9"/>
<keyword evidence="9 10" id="KW-0472">Membrane</keyword>
<dbReference type="EMBL" id="BDSP01000223">
    <property type="protein sequence ID" value="GAX25358.1"/>
    <property type="molecule type" value="Genomic_DNA"/>
</dbReference>
<evidence type="ECO:0000256" key="8">
    <source>
        <dbReference type="ARBA" id="ARBA00022989"/>
    </source>
</evidence>
<feature type="transmembrane region" description="Helical" evidence="10">
    <location>
        <begin position="384"/>
        <end position="406"/>
    </location>
</feature>
<keyword evidence="7 10" id="KW-0256">Endoplasmic reticulum</keyword>
<evidence type="ECO:0000256" key="3">
    <source>
        <dbReference type="ARBA" id="ARBA00008715"/>
    </source>
</evidence>
<dbReference type="OrthoDB" id="1689333at2759"/>
<name>A0A1Z5KHC9_FISSO</name>
<keyword evidence="8 10" id="KW-1133">Transmembrane helix</keyword>
<evidence type="ECO:0000256" key="4">
    <source>
        <dbReference type="ARBA" id="ARBA00022676"/>
    </source>
</evidence>
<organism evidence="11 12">
    <name type="scientific">Fistulifera solaris</name>
    <name type="common">Oleaginous diatom</name>
    <dbReference type="NCBI Taxonomy" id="1519565"/>
    <lineage>
        <taxon>Eukaryota</taxon>
        <taxon>Sar</taxon>
        <taxon>Stramenopiles</taxon>
        <taxon>Ochrophyta</taxon>
        <taxon>Bacillariophyta</taxon>
        <taxon>Bacillariophyceae</taxon>
        <taxon>Bacillariophycidae</taxon>
        <taxon>Naviculales</taxon>
        <taxon>Naviculaceae</taxon>
        <taxon>Fistulifera</taxon>
    </lineage>
</organism>
<evidence type="ECO:0000256" key="9">
    <source>
        <dbReference type="ARBA" id="ARBA00023136"/>
    </source>
</evidence>
<feature type="transmembrane region" description="Helical" evidence="10">
    <location>
        <begin position="464"/>
        <end position="487"/>
    </location>
</feature>
<keyword evidence="6 10" id="KW-0812">Transmembrane</keyword>
<dbReference type="Proteomes" id="UP000198406">
    <property type="component" value="Unassembled WGS sequence"/>
</dbReference>
<gene>
    <name evidence="11" type="ORF">FisN_5Lh453</name>
</gene>
<comment type="pathway">
    <text evidence="2 10">Protein modification; protein glycosylation.</text>
</comment>
<dbReference type="UniPathway" id="UPA00378"/>
<dbReference type="PANTHER" id="PTHR12413:SF2">
    <property type="entry name" value="DOLICHYL PYROPHOSPHATE GLC1MAN9GLCNAC2 ALPHA-1,3-GLUCOSYLTRANSFERASE-RELATED"/>
    <property type="match status" value="1"/>
</dbReference>
<evidence type="ECO:0000313" key="12">
    <source>
        <dbReference type="Proteomes" id="UP000198406"/>
    </source>
</evidence>
<comment type="caution">
    <text evidence="11">The sequence shown here is derived from an EMBL/GenBank/DDBJ whole genome shotgun (WGS) entry which is preliminary data.</text>
</comment>
<accession>A0A1Z5KHC9</accession>
<evidence type="ECO:0000256" key="7">
    <source>
        <dbReference type="ARBA" id="ARBA00022824"/>
    </source>
</evidence>
<dbReference type="GO" id="GO:0006487">
    <property type="term" value="P:protein N-linked glycosylation"/>
    <property type="evidence" value="ECO:0007669"/>
    <property type="project" value="TreeGrafter"/>
</dbReference>
<evidence type="ECO:0000256" key="10">
    <source>
        <dbReference type="RuleBase" id="RU363110"/>
    </source>
</evidence>
<evidence type="ECO:0000256" key="1">
    <source>
        <dbReference type="ARBA" id="ARBA00004477"/>
    </source>
</evidence>
<feature type="transmembrane region" description="Helical" evidence="10">
    <location>
        <begin position="180"/>
        <end position="198"/>
    </location>
</feature>
<evidence type="ECO:0000313" key="11">
    <source>
        <dbReference type="EMBL" id="GAX25358.1"/>
    </source>
</evidence>
<keyword evidence="12" id="KW-1185">Reference proteome</keyword>
<dbReference type="EC" id="2.4.1.-" evidence="10"/>
<feature type="transmembrane region" description="Helical" evidence="10">
    <location>
        <begin position="493"/>
        <end position="516"/>
    </location>
</feature>
<dbReference type="AlphaFoldDB" id="A0A1Z5KHC9"/>
<comment type="subcellular location">
    <subcellularLocation>
        <location evidence="1 10">Endoplasmic reticulum membrane</location>
        <topology evidence="1 10">Multi-pass membrane protein</topology>
    </subcellularLocation>
</comment>
<dbReference type="GO" id="GO:0042283">
    <property type="term" value="F:dolichyl pyrophosphate Glc1Man9GlcNAc2 alpha-1,3-glucosyltransferase activity"/>
    <property type="evidence" value="ECO:0007669"/>
    <property type="project" value="TreeGrafter"/>
</dbReference>
<evidence type="ECO:0000256" key="6">
    <source>
        <dbReference type="ARBA" id="ARBA00022692"/>
    </source>
</evidence>
<feature type="transmembrane region" description="Helical" evidence="10">
    <location>
        <begin position="360"/>
        <end position="377"/>
    </location>
</feature>
<dbReference type="GO" id="GO:0005789">
    <property type="term" value="C:endoplasmic reticulum membrane"/>
    <property type="evidence" value="ECO:0007669"/>
    <property type="project" value="UniProtKB-SubCell"/>
</dbReference>
<dbReference type="InterPro" id="IPR004856">
    <property type="entry name" value="Glyco_trans_ALG6/ALG8"/>
</dbReference>
<keyword evidence="5 10" id="KW-0808">Transferase</keyword>
<feature type="transmembrane region" description="Helical" evidence="10">
    <location>
        <begin position="218"/>
        <end position="240"/>
    </location>
</feature>
<proteinExistence type="inferred from homology"/>
<dbReference type="PANTHER" id="PTHR12413">
    <property type="entry name" value="DOLICHYL GLYCOSYLTRANSFERASE"/>
    <property type="match status" value="1"/>
</dbReference>
<feature type="transmembrane region" description="Helical" evidence="10">
    <location>
        <begin position="260"/>
        <end position="280"/>
    </location>
</feature>
<reference evidence="11 12" key="1">
    <citation type="journal article" date="2015" name="Plant Cell">
        <title>Oil accumulation by the oleaginous diatom Fistulifera solaris as revealed by the genome and transcriptome.</title>
        <authorList>
            <person name="Tanaka T."/>
            <person name="Maeda Y."/>
            <person name="Veluchamy A."/>
            <person name="Tanaka M."/>
            <person name="Abida H."/>
            <person name="Marechal E."/>
            <person name="Bowler C."/>
            <person name="Muto M."/>
            <person name="Sunaga Y."/>
            <person name="Tanaka M."/>
            <person name="Yoshino T."/>
            <person name="Taniguchi T."/>
            <person name="Fukuda Y."/>
            <person name="Nemoto M."/>
            <person name="Matsumoto M."/>
            <person name="Wong P.S."/>
            <person name="Aburatani S."/>
            <person name="Fujibuchi W."/>
        </authorList>
    </citation>
    <scope>NUCLEOTIDE SEQUENCE [LARGE SCALE GENOMIC DNA]</scope>
    <source>
        <strain evidence="11 12">JPCC DA0580</strain>
    </source>
</reference>
<dbReference type="Pfam" id="PF03155">
    <property type="entry name" value="Alg6_Alg8"/>
    <property type="match status" value="1"/>
</dbReference>
<feature type="transmembrane region" description="Helical" evidence="10">
    <location>
        <begin position="20"/>
        <end position="39"/>
    </location>
</feature>
<evidence type="ECO:0000256" key="2">
    <source>
        <dbReference type="ARBA" id="ARBA00004922"/>
    </source>
</evidence>